<protein>
    <submittedName>
        <fullName evidence="2">Uncharacterized protein</fullName>
    </submittedName>
</protein>
<comment type="caution">
    <text evidence="2">The sequence shown here is derived from an EMBL/GenBank/DDBJ whole genome shotgun (WGS) entry which is preliminary data.</text>
</comment>
<dbReference type="AlphaFoldDB" id="A0AAD7AQF3"/>
<dbReference type="Proteomes" id="UP001218218">
    <property type="component" value="Unassembled WGS sequence"/>
</dbReference>
<name>A0AAD7AQF3_9AGAR</name>
<accession>A0AAD7AQF3</accession>
<reference evidence="2" key="1">
    <citation type="submission" date="2023-03" db="EMBL/GenBank/DDBJ databases">
        <title>Massive genome expansion in bonnet fungi (Mycena s.s.) driven by repeated elements and novel gene families across ecological guilds.</title>
        <authorList>
            <consortium name="Lawrence Berkeley National Laboratory"/>
            <person name="Harder C.B."/>
            <person name="Miyauchi S."/>
            <person name="Viragh M."/>
            <person name="Kuo A."/>
            <person name="Thoen E."/>
            <person name="Andreopoulos B."/>
            <person name="Lu D."/>
            <person name="Skrede I."/>
            <person name="Drula E."/>
            <person name="Henrissat B."/>
            <person name="Morin E."/>
            <person name="Kohler A."/>
            <person name="Barry K."/>
            <person name="LaButti K."/>
            <person name="Morin E."/>
            <person name="Salamov A."/>
            <person name="Lipzen A."/>
            <person name="Mereny Z."/>
            <person name="Hegedus B."/>
            <person name="Baldrian P."/>
            <person name="Stursova M."/>
            <person name="Weitz H."/>
            <person name="Taylor A."/>
            <person name="Grigoriev I.V."/>
            <person name="Nagy L.G."/>
            <person name="Martin F."/>
            <person name="Kauserud H."/>
        </authorList>
    </citation>
    <scope>NUCLEOTIDE SEQUENCE</scope>
    <source>
        <strain evidence="2">CBHHK002</strain>
    </source>
</reference>
<evidence type="ECO:0000256" key="1">
    <source>
        <dbReference type="SAM" id="MobiDB-lite"/>
    </source>
</evidence>
<feature type="region of interest" description="Disordered" evidence="1">
    <location>
        <begin position="20"/>
        <end position="74"/>
    </location>
</feature>
<evidence type="ECO:0000313" key="3">
    <source>
        <dbReference type="Proteomes" id="UP001218218"/>
    </source>
</evidence>
<gene>
    <name evidence="2" type="ORF">DFH08DRAFT_833479</name>
</gene>
<organism evidence="2 3">
    <name type="scientific">Mycena albidolilacea</name>
    <dbReference type="NCBI Taxonomy" id="1033008"/>
    <lineage>
        <taxon>Eukaryota</taxon>
        <taxon>Fungi</taxon>
        <taxon>Dikarya</taxon>
        <taxon>Basidiomycota</taxon>
        <taxon>Agaricomycotina</taxon>
        <taxon>Agaricomycetes</taxon>
        <taxon>Agaricomycetidae</taxon>
        <taxon>Agaricales</taxon>
        <taxon>Marasmiineae</taxon>
        <taxon>Mycenaceae</taxon>
        <taxon>Mycena</taxon>
    </lineage>
</organism>
<proteinExistence type="predicted"/>
<dbReference type="EMBL" id="JARIHO010000002">
    <property type="protein sequence ID" value="KAJ7366088.1"/>
    <property type="molecule type" value="Genomic_DNA"/>
</dbReference>
<feature type="compositionally biased region" description="Basic and acidic residues" evidence="1">
    <location>
        <begin position="20"/>
        <end position="45"/>
    </location>
</feature>
<sequence length="220" mass="24535">MIHTDQEAFTLDTMIEAHPNESEHVGELADSRWSPHREDSVRDAIPDSSLDEVASSSGAPEATEKASDPMATTSTMTKEAMAEELHAFFVTLFDCHGVPYGTTDMARPRLPWKNMLDILAEQGLEISDWPEGVPKPRSHGKADKGILGVPKKYIEPLHKAMKAGQIDFQPLTGGHNVSRVQQREDGMEEEVEIRPSKKRKLAATRKKPKDFVAMQSVMRF</sequence>
<evidence type="ECO:0000313" key="2">
    <source>
        <dbReference type="EMBL" id="KAJ7366088.1"/>
    </source>
</evidence>
<keyword evidence="3" id="KW-1185">Reference proteome</keyword>